<evidence type="ECO:0000256" key="4">
    <source>
        <dbReference type="ARBA" id="ARBA00023125"/>
    </source>
</evidence>
<dbReference type="PANTHER" id="PTHR22980">
    <property type="entry name" value="CORTISTATIN"/>
    <property type="match status" value="1"/>
</dbReference>
<protein>
    <recommendedName>
        <fullName evidence="2">Centromere protein S</fullName>
    </recommendedName>
</protein>
<dbReference type="Ensembl" id="ENSOABT00000079858.1">
    <property type="protein sequence ID" value="ENSOABP00000070263.1"/>
    <property type="gene ID" value="ENSOABG00000034392.1"/>
</dbReference>
<evidence type="ECO:0000256" key="3">
    <source>
        <dbReference type="ARBA" id="ARBA00022763"/>
    </source>
</evidence>
<feature type="compositionally biased region" description="Basic and acidic residues" evidence="6">
    <location>
        <begin position="134"/>
        <end position="144"/>
    </location>
</feature>
<comment type="similarity">
    <text evidence="1">Belongs to the TAF9 family. CENP-S/MHF1 subfamily.</text>
</comment>
<dbReference type="SUPFAM" id="SSF47113">
    <property type="entry name" value="Histone-fold"/>
    <property type="match status" value="1"/>
</dbReference>
<evidence type="ECO:0000256" key="1">
    <source>
        <dbReference type="ARBA" id="ARBA00006612"/>
    </source>
</evidence>
<evidence type="ECO:0000313" key="7">
    <source>
        <dbReference type="Ensembl" id="ENSOABP00000070263.1"/>
    </source>
</evidence>
<dbReference type="GO" id="GO:0031297">
    <property type="term" value="P:replication fork processing"/>
    <property type="evidence" value="ECO:0007669"/>
    <property type="project" value="TreeGrafter"/>
</dbReference>
<dbReference type="GO" id="GO:0003682">
    <property type="term" value="F:chromatin binding"/>
    <property type="evidence" value="ECO:0007669"/>
    <property type="project" value="TreeGrafter"/>
</dbReference>
<reference evidence="8" key="1">
    <citation type="submission" date="2020-03" db="EMBL/GenBank/DDBJ databases">
        <title>Evolution of repeat sequences and sex chromosomes of tilapia species revealed by chromosome-level genomes.</title>
        <authorList>
            <person name="Xu L."/>
            <person name="Tao W."/>
            <person name="Wang D."/>
            <person name="Zhou Q."/>
        </authorList>
    </citation>
    <scope>NUCLEOTIDE SEQUENCE [LARGE SCALE GENOMIC DNA]</scope>
    <source>
        <strain evidence="8">Israel</strain>
    </source>
</reference>
<reference evidence="7" key="3">
    <citation type="submission" date="2025-09" db="UniProtKB">
        <authorList>
            <consortium name="Ensembl"/>
        </authorList>
    </citation>
    <scope>IDENTIFICATION</scope>
</reference>
<accession>A0AAZ1XRP1</accession>
<evidence type="ECO:0000256" key="2">
    <source>
        <dbReference type="ARBA" id="ARBA00016400"/>
    </source>
</evidence>
<feature type="region of interest" description="Disordered" evidence="6">
    <location>
        <begin position="121"/>
        <end position="144"/>
    </location>
</feature>
<dbReference type="Proteomes" id="UP000472276">
    <property type="component" value="Unassembled WGS sequence"/>
</dbReference>
<dbReference type="GO" id="GO:0071821">
    <property type="term" value="C:FANCM-MHF complex"/>
    <property type="evidence" value="ECO:0007669"/>
    <property type="project" value="InterPro"/>
</dbReference>
<dbReference type="AlphaFoldDB" id="A0AAZ1XRP1"/>
<evidence type="ECO:0000256" key="6">
    <source>
        <dbReference type="SAM" id="MobiDB-lite"/>
    </source>
</evidence>
<dbReference type="PANTHER" id="PTHR22980:SF0">
    <property type="entry name" value="CENTROMERE PROTEIN S"/>
    <property type="match status" value="1"/>
</dbReference>
<keyword evidence="8" id="KW-1185">Reference proteome</keyword>
<sequence length="144" mass="16540">MVCHKIFVSKHSVEEKPGDGLLEEEGWTERHHWKHVSVRMDKEKATTCKTISFLGASCFTSSEPILTFICIKEDIFAKDLEAFARHAKRSTVSVDDVKLVARRSTALSIYIQNKSDELTQEHMSLKKKTTAKRKNIETEEESRE</sequence>
<dbReference type="GO" id="GO:0003677">
    <property type="term" value="F:DNA binding"/>
    <property type="evidence" value="ECO:0007669"/>
    <property type="project" value="UniProtKB-KW"/>
</dbReference>
<keyword evidence="4" id="KW-0238">DNA-binding</keyword>
<keyword evidence="5" id="KW-0234">DNA repair</keyword>
<dbReference type="Pfam" id="PF15630">
    <property type="entry name" value="CENP-S"/>
    <property type="match status" value="1"/>
</dbReference>
<dbReference type="Gene3D" id="1.10.20.10">
    <property type="entry name" value="Histone, subunit A"/>
    <property type="match status" value="1"/>
</dbReference>
<organism evidence="7 8">
    <name type="scientific">Oreochromis aureus</name>
    <name type="common">Israeli tilapia</name>
    <name type="synonym">Chromis aureus</name>
    <dbReference type="NCBI Taxonomy" id="47969"/>
    <lineage>
        <taxon>Eukaryota</taxon>
        <taxon>Metazoa</taxon>
        <taxon>Chordata</taxon>
        <taxon>Craniata</taxon>
        <taxon>Vertebrata</taxon>
        <taxon>Euteleostomi</taxon>
        <taxon>Actinopterygii</taxon>
        <taxon>Neopterygii</taxon>
        <taxon>Teleostei</taxon>
        <taxon>Neoteleostei</taxon>
        <taxon>Acanthomorphata</taxon>
        <taxon>Ovalentaria</taxon>
        <taxon>Cichlomorphae</taxon>
        <taxon>Cichliformes</taxon>
        <taxon>Cichlidae</taxon>
        <taxon>African cichlids</taxon>
        <taxon>Pseudocrenilabrinae</taxon>
        <taxon>Oreochromini</taxon>
        <taxon>Oreochromis</taxon>
    </lineage>
</organism>
<evidence type="ECO:0000313" key="8">
    <source>
        <dbReference type="Proteomes" id="UP000472276"/>
    </source>
</evidence>
<reference evidence="7" key="2">
    <citation type="submission" date="2025-08" db="UniProtKB">
        <authorList>
            <consortium name="Ensembl"/>
        </authorList>
    </citation>
    <scope>IDENTIFICATION</scope>
</reference>
<name>A0AAZ1XRP1_OREAU</name>
<keyword evidence="3" id="KW-0227">DNA damage</keyword>
<proteinExistence type="inferred from homology"/>
<dbReference type="GO" id="GO:0000712">
    <property type="term" value="P:resolution of meiotic recombination intermediates"/>
    <property type="evidence" value="ECO:0007669"/>
    <property type="project" value="TreeGrafter"/>
</dbReference>
<dbReference type="InterPro" id="IPR009072">
    <property type="entry name" value="Histone-fold"/>
</dbReference>
<dbReference type="GO" id="GO:0046982">
    <property type="term" value="F:protein heterodimerization activity"/>
    <property type="evidence" value="ECO:0007669"/>
    <property type="project" value="InterPro"/>
</dbReference>
<dbReference type="GO" id="GO:0006281">
    <property type="term" value="P:DNA repair"/>
    <property type="evidence" value="ECO:0007669"/>
    <property type="project" value="UniProtKB-KW"/>
</dbReference>
<evidence type="ECO:0000256" key="5">
    <source>
        <dbReference type="ARBA" id="ARBA00023204"/>
    </source>
</evidence>
<dbReference type="CDD" id="cd22919">
    <property type="entry name" value="HFD_CENP-S"/>
    <property type="match status" value="1"/>
</dbReference>
<dbReference type="InterPro" id="IPR029003">
    <property type="entry name" value="CENP-S/Mhf1"/>
</dbReference>